<proteinExistence type="inferred from homology"/>
<name>A0A1I5C3N3_9FLAO</name>
<accession>A0A1I5C3N3</accession>
<dbReference type="OrthoDB" id="21094at2"/>
<dbReference type="InterPro" id="IPR002771">
    <property type="entry name" value="Multi_antbiot-R_MarC"/>
</dbReference>
<gene>
    <name evidence="9" type="ORF">SAMN04487989_104177</name>
</gene>
<dbReference type="NCBIfam" id="TIGR00427">
    <property type="entry name" value="NAAT family transporter"/>
    <property type="match status" value="1"/>
</dbReference>
<keyword evidence="6 8" id="KW-1133">Transmembrane helix</keyword>
<feature type="transmembrane region" description="Helical" evidence="8">
    <location>
        <begin position="184"/>
        <end position="205"/>
    </location>
</feature>
<evidence type="ECO:0000256" key="7">
    <source>
        <dbReference type="ARBA" id="ARBA00023136"/>
    </source>
</evidence>
<evidence type="ECO:0000256" key="3">
    <source>
        <dbReference type="ARBA" id="ARBA00022475"/>
    </source>
</evidence>
<dbReference type="PANTHER" id="PTHR33508:SF2">
    <property type="entry name" value="UPF0056 INNER MEMBRANE PROTEIN MARC"/>
    <property type="match status" value="1"/>
</dbReference>
<reference evidence="10" key="1">
    <citation type="submission" date="2016-10" db="EMBL/GenBank/DDBJ databases">
        <authorList>
            <person name="Varghese N."/>
            <person name="Submissions S."/>
        </authorList>
    </citation>
    <scope>NUCLEOTIDE SEQUENCE [LARGE SCALE GENOMIC DNA]</scope>
    <source>
        <strain evidence="10">DSM 23925</strain>
    </source>
</reference>
<evidence type="ECO:0000256" key="2">
    <source>
        <dbReference type="ARBA" id="ARBA00009784"/>
    </source>
</evidence>
<evidence type="ECO:0000256" key="8">
    <source>
        <dbReference type="RuleBase" id="RU362048"/>
    </source>
</evidence>
<keyword evidence="4" id="KW-0997">Cell inner membrane</keyword>
<dbReference type="EMBL" id="FOVN01000004">
    <property type="protein sequence ID" value="SFN81486.1"/>
    <property type="molecule type" value="Genomic_DNA"/>
</dbReference>
<evidence type="ECO:0000256" key="1">
    <source>
        <dbReference type="ARBA" id="ARBA00004429"/>
    </source>
</evidence>
<evidence type="ECO:0000256" key="4">
    <source>
        <dbReference type="ARBA" id="ARBA00022519"/>
    </source>
</evidence>
<evidence type="ECO:0000313" key="10">
    <source>
        <dbReference type="Proteomes" id="UP000198705"/>
    </source>
</evidence>
<feature type="transmembrane region" description="Helical" evidence="8">
    <location>
        <begin position="39"/>
        <end position="62"/>
    </location>
</feature>
<dbReference type="STRING" id="649333.SAMN04487989_104177"/>
<feature type="transmembrane region" description="Helical" evidence="8">
    <location>
        <begin position="112"/>
        <end position="135"/>
    </location>
</feature>
<dbReference type="GO" id="GO:0005886">
    <property type="term" value="C:plasma membrane"/>
    <property type="evidence" value="ECO:0007669"/>
    <property type="project" value="UniProtKB-SubCell"/>
</dbReference>
<dbReference type="RefSeq" id="WP_092208504.1">
    <property type="nucleotide sequence ID" value="NZ_FOVN01000004.1"/>
</dbReference>
<comment type="subcellular location">
    <subcellularLocation>
        <location evidence="1">Cell inner membrane</location>
        <topology evidence="1">Multi-pass membrane protein</topology>
    </subcellularLocation>
    <subcellularLocation>
        <location evidence="8">Cell membrane</location>
        <topology evidence="8">Multi-pass membrane protein</topology>
    </subcellularLocation>
</comment>
<organism evidence="9 10">
    <name type="scientific">Bizionia echini</name>
    <dbReference type="NCBI Taxonomy" id="649333"/>
    <lineage>
        <taxon>Bacteria</taxon>
        <taxon>Pseudomonadati</taxon>
        <taxon>Bacteroidota</taxon>
        <taxon>Flavobacteriia</taxon>
        <taxon>Flavobacteriales</taxon>
        <taxon>Flavobacteriaceae</taxon>
        <taxon>Bizionia</taxon>
    </lineage>
</organism>
<dbReference type="Proteomes" id="UP000198705">
    <property type="component" value="Unassembled WGS sequence"/>
</dbReference>
<sequence>MDLFLISFGALFSIMNPLGTVPVFVSLTQENTKRERAITAFWTALNVFIILLLSFFAGQYILSFFGISLNALKIAGGLIIASSGFALLTGKFKEHKGMKRDKVQKDIHSREAISLTPLAIPMLAGPGTISLLITFNQEYQSTIQIGVILMAMLVTTISIYLILKSSHFIVNFLGASGINALSRVIGFIVIAIGVEYIISSVVAIIEGLQL</sequence>
<feature type="transmembrane region" description="Helical" evidence="8">
    <location>
        <begin position="141"/>
        <end position="163"/>
    </location>
</feature>
<evidence type="ECO:0000256" key="6">
    <source>
        <dbReference type="ARBA" id="ARBA00022989"/>
    </source>
</evidence>
<dbReference type="NCBIfam" id="NF008228">
    <property type="entry name" value="PRK10995.1"/>
    <property type="match status" value="1"/>
</dbReference>
<evidence type="ECO:0000256" key="5">
    <source>
        <dbReference type="ARBA" id="ARBA00022692"/>
    </source>
</evidence>
<keyword evidence="10" id="KW-1185">Reference proteome</keyword>
<feature type="transmembrane region" description="Helical" evidence="8">
    <location>
        <begin position="6"/>
        <end position="27"/>
    </location>
</feature>
<dbReference type="PANTHER" id="PTHR33508">
    <property type="entry name" value="UPF0056 MEMBRANE PROTEIN YHCE"/>
    <property type="match status" value="1"/>
</dbReference>
<dbReference type="Pfam" id="PF01914">
    <property type="entry name" value="MarC"/>
    <property type="match status" value="1"/>
</dbReference>
<dbReference type="AlphaFoldDB" id="A0A1I5C3N3"/>
<keyword evidence="5 8" id="KW-0812">Transmembrane</keyword>
<keyword evidence="3" id="KW-1003">Cell membrane</keyword>
<protein>
    <recommendedName>
        <fullName evidence="8">UPF0056 membrane protein</fullName>
    </recommendedName>
</protein>
<comment type="similarity">
    <text evidence="2 8">Belongs to the UPF0056 (MarC) family.</text>
</comment>
<feature type="transmembrane region" description="Helical" evidence="8">
    <location>
        <begin position="74"/>
        <end position="92"/>
    </location>
</feature>
<evidence type="ECO:0000313" key="9">
    <source>
        <dbReference type="EMBL" id="SFN81486.1"/>
    </source>
</evidence>
<keyword evidence="7 8" id="KW-0472">Membrane</keyword>